<gene>
    <name evidence="2" type="ORF">D8787_02010</name>
</gene>
<dbReference type="AlphaFoldDB" id="A0A428I4S0"/>
<name>A0A428I4S0_STRMT</name>
<dbReference type="EMBL" id="RJPX01000004">
    <property type="protein sequence ID" value="RSK07040.1"/>
    <property type="molecule type" value="Genomic_DNA"/>
</dbReference>
<proteinExistence type="predicted"/>
<feature type="chain" id="PRO_5019337667" evidence="1">
    <location>
        <begin position="32"/>
        <end position="113"/>
    </location>
</feature>
<sequence>MKAKFILKTGIILTSFVFLNTVALNTTTVFANSPSVEEAESSARIQDRTVVLTYDPVDDSDNYWVYKYRAAPYDFYYNTKTNKWKTIQYISTWEHTTNVIVDGWGKYGPWRPR</sequence>
<evidence type="ECO:0000313" key="2">
    <source>
        <dbReference type="EMBL" id="RSK07040.1"/>
    </source>
</evidence>
<organism evidence="2 3">
    <name type="scientific">Streptococcus mitis</name>
    <dbReference type="NCBI Taxonomy" id="28037"/>
    <lineage>
        <taxon>Bacteria</taxon>
        <taxon>Bacillati</taxon>
        <taxon>Bacillota</taxon>
        <taxon>Bacilli</taxon>
        <taxon>Lactobacillales</taxon>
        <taxon>Streptococcaceae</taxon>
        <taxon>Streptococcus</taxon>
        <taxon>Streptococcus mitis group</taxon>
    </lineage>
</organism>
<comment type="caution">
    <text evidence="2">The sequence shown here is derived from an EMBL/GenBank/DDBJ whole genome shotgun (WGS) entry which is preliminary data.</text>
</comment>
<feature type="signal peptide" evidence="1">
    <location>
        <begin position="1"/>
        <end position="31"/>
    </location>
</feature>
<evidence type="ECO:0000256" key="1">
    <source>
        <dbReference type="SAM" id="SignalP"/>
    </source>
</evidence>
<protein>
    <submittedName>
        <fullName evidence="2">Uncharacterized protein</fullName>
    </submittedName>
</protein>
<dbReference type="Proteomes" id="UP000277819">
    <property type="component" value="Unassembled WGS sequence"/>
</dbReference>
<evidence type="ECO:0000313" key="3">
    <source>
        <dbReference type="Proteomes" id="UP000277819"/>
    </source>
</evidence>
<reference evidence="2 3" key="1">
    <citation type="submission" date="2018-11" db="EMBL/GenBank/DDBJ databases">
        <title>Species Designations Belie Phenotypic and Genotypic Heterogeneity in Oral Streptococci.</title>
        <authorList>
            <person name="Velsko I."/>
        </authorList>
    </citation>
    <scope>NUCLEOTIDE SEQUENCE [LARGE SCALE GENOMIC DNA]</scope>
    <source>
        <strain evidence="2 3">BCC17</strain>
    </source>
</reference>
<dbReference type="RefSeq" id="WP_125420500.1">
    <property type="nucleotide sequence ID" value="NZ_RJPX01000004.1"/>
</dbReference>
<accession>A0A428I4S0</accession>
<keyword evidence="1" id="KW-0732">Signal</keyword>